<reference evidence="1 2" key="1">
    <citation type="journal article" date="2019" name="Nat. Ecol. Evol.">
        <title>Megaphylogeny resolves global patterns of mushroom evolution.</title>
        <authorList>
            <person name="Varga T."/>
            <person name="Krizsan K."/>
            <person name="Foldi C."/>
            <person name="Dima B."/>
            <person name="Sanchez-Garcia M."/>
            <person name="Sanchez-Ramirez S."/>
            <person name="Szollosi G.J."/>
            <person name="Szarkandi J.G."/>
            <person name="Papp V."/>
            <person name="Albert L."/>
            <person name="Andreopoulos W."/>
            <person name="Angelini C."/>
            <person name="Antonin V."/>
            <person name="Barry K.W."/>
            <person name="Bougher N.L."/>
            <person name="Buchanan P."/>
            <person name="Buyck B."/>
            <person name="Bense V."/>
            <person name="Catcheside P."/>
            <person name="Chovatia M."/>
            <person name="Cooper J."/>
            <person name="Damon W."/>
            <person name="Desjardin D."/>
            <person name="Finy P."/>
            <person name="Geml J."/>
            <person name="Haridas S."/>
            <person name="Hughes K."/>
            <person name="Justo A."/>
            <person name="Karasinski D."/>
            <person name="Kautmanova I."/>
            <person name="Kiss B."/>
            <person name="Kocsube S."/>
            <person name="Kotiranta H."/>
            <person name="LaButti K.M."/>
            <person name="Lechner B.E."/>
            <person name="Liimatainen K."/>
            <person name="Lipzen A."/>
            <person name="Lukacs Z."/>
            <person name="Mihaltcheva S."/>
            <person name="Morgado L.N."/>
            <person name="Niskanen T."/>
            <person name="Noordeloos M.E."/>
            <person name="Ohm R.A."/>
            <person name="Ortiz-Santana B."/>
            <person name="Ovrebo C."/>
            <person name="Racz N."/>
            <person name="Riley R."/>
            <person name="Savchenko A."/>
            <person name="Shiryaev A."/>
            <person name="Soop K."/>
            <person name="Spirin V."/>
            <person name="Szebenyi C."/>
            <person name="Tomsovsky M."/>
            <person name="Tulloss R.E."/>
            <person name="Uehling J."/>
            <person name="Grigoriev I.V."/>
            <person name="Vagvolgyi C."/>
            <person name="Papp T."/>
            <person name="Martin F.M."/>
            <person name="Miettinen O."/>
            <person name="Hibbett D.S."/>
            <person name="Nagy L.G."/>
        </authorList>
    </citation>
    <scope>NUCLEOTIDE SEQUENCE [LARGE SCALE GENOMIC DNA]</scope>
    <source>
        <strain evidence="1 2">NL-1719</strain>
    </source>
</reference>
<sequence length="303" mass="34124">MYQSALQQITTLMMVDTLMIYDWVLQFSEEVELIHKSRWTGIKVLYLICRYYPMISWPIYIWAWLSPIDQGICTRIVQGLYAGTIPFQIFPQAVFIWRAIAFTGRSKYATLSLGPLYAAYVLCSIWTLACGNRIGGKAFYAAFAPLNRGFSCYRDHKQSNVKTGALLIQSFTIDTICMVMIGVKCIYSRSMQGSLGRAFILQGVFAFIGVSANNLLAAMMYLTSFRIFSGIGLPVVLLTSNMFACRLIILIRRRANPTDTKIGRQHSAMIHGALDHENRAPPSHSVSDDTPDVSPHRDQHEPP</sequence>
<name>A0ACD3AKJ1_9AGAR</name>
<protein>
    <submittedName>
        <fullName evidence="1">Uncharacterized protein</fullName>
    </submittedName>
</protein>
<accession>A0ACD3AKJ1</accession>
<proteinExistence type="predicted"/>
<evidence type="ECO:0000313" key="2">
    <source>
        <dbReference type="Proteomes" id="UP000308600"/>
    </source>
</evidence>
<dbReference type="Proteomes" id="UP000308600">
    <property type="component" value="Unassembled WGS sequence"/>
</dbReference>
<dbReference type="EMBL" id="ML208425">
    <property type="protein sequence ID" value="TFK65819.1"/>
    <property type="molecule type" value="Genomic_DNA"/>
</dbReference>
<organism evidence="1 2">
    <name type="scientific">Pluteus cervinus</name>
    <dbReference type="NCBI Taxonomy" id="181527"/>
    <lineage>
        <taxon>Eukaryota</taxon>
        <taxon>Fungi</taxon>
        <taxon>Dikarya</taxon>
        <taxon>Basidiomycota</taxon>
        <taxon>Agaricomycotina</taxon>
        <taxon>Agaricomycetes</taxon>
        <taxon>Agaricomycetidae</taxon>
        <taxon>Agaricales</taxon>
        <taxon>Pluteineae</taxon>
        <taxon>Pluteaceae</taxon>
        <taxon>Pluteus</taxon>
    </lineage>
</organism>
<keyword evidence="2" id="KW-1185">Reference proteome</keyword>
<gene>
    <name evidence="1" type="ORF">BDN72DRAFT_179153</name>
</gene>
<evidence type="ECO:0000313" key="1">
    <source>
        <dbReference type="EMBL" id="TFK65819.1"/>
    </source>
</evidence>